<dbReference type="InterPro" id="IPR056823">
    <property type="entry name" value="TEN-like_YD-shell"/>
</dbReference>
<dbReference type="Pfam" id="PF21725">
    <property type="entry name" value="T7SS_signal"/>
    <property type="match status" value="1"/>
</dbReference>
<evidence type="ECO:0000259" key="3">
    <source>
        <dbReference type="Pfam" id="PF20148"/>
    </source>
</evidence>
<gene>
    <name evidence="6" type="ORF">SMD11_2636</name>
</gene>
<evidence type="ECO:0000313" key="6">
    <source>
        <dbReference type="EMBL" id="ARZ68285.1"/>
    </source>
</evidence>
<dbReference type="Pfam" id="PF20148">
    <property type="entry name" value="DUF6531"/>
    <property type="match status" value="1"/>
</dbReference>
<dbReference type="Gene3D" id="2.180.10.10">
    <property type="entry name" value="RHS repeat-associated core"/>
    <property type="match status" value="3"/>
</dbReference>
<dbReference type="EMBL" id="CP021744">
    <property type="protein sequence ID" value="ARZ68285.1"/>
    <property type="molecule type" value="Genomic_DNA"/>
</dbReference>
<dbReference type="Pfam" id="PF05593">
    <property type="entry name" value="RHS_repeat"/>
    <property type="match status" value="9"/>
</dbReference>
<dbReference type="RefSeq" id="WP_234366015.1">
    <property type="nucleotide sequence ID" value="NZ_CP021744.1"/>
</dbReference>
<dbReference type="Proteomes" id="UP000195755">
    <property type="component" value="Chromosome"/>
</dbReference>
<feature type="region of interest" description="Disordered" evidence="2">
    <location>
        <begin position="762"/>
        <end position="795"/>
    </location>
</feature>
<dbReference type="InterPro" id="IPR045351">
    <property type="entry name" value="DUF6531"/>
</dbReference>
<dbReference type="InterPro" id="IPR049082">
    <property type="entry name" value="T7SS_signal"/>
</dbReference>
<evidence type="ECO:0000256" key="1">
    <source>
        <dbReference type="ARBA" id="ARBA00022737"/>
    </source>
</evidence>
<dbReference type="KEGG" id="salj:SMD11_2636"/>
<dbReference type="Pfam" id="PF25023">
    <property type="entry name" value="TEN_YD-shell"/>
    <property type="match status" value="1"/>
</dbReference>
<evidence type="ECO:0000313" key="7">
    <source>
        <dbReference type="Proteomes" id="UP000195755"/>
    </source>
</evidence>
<dbReference type="InterPro" id="IPR006530">
    <property type="entry name" value="YD"/>
</dbReference>
<keyword evidence="1" id="KW-0677">Repeat</keyword>
<feature type="region of interest" description="Disordered" evidence="2">
    <location>
        <begin position="396"/>
        <end position="445"/>
    </location>
</feature>
<evidence type="ECO:0000259" key="4">
    <source>
        <dbReference type="Pfam" id="PF21725"/>
    </source>
</evidence>
<dbReference type="InterPro" id="IPR050708">
    <property type="entry name" value="T6SS_VgrG/RHS"/>
</dbReference>
<reference evidence="6 7" key="1">
    <citation type="submission" date="2017-06" db="EMBL/GenBank/DDBJ databases">
        <title>Streptomyces albireticuli Genome sequencing and assembly.</title>
        <authorList>
            <person name="Wang Y."/>
            <person name="Du B."/>
            <person name="Ding Y."/>
            <person name="Liu H."/>
            <person name="Hou Q."/>
            <person name="Liu K."/>
            <person name="Yao L."/>
            <person name="Wang C."/>
        </authorList>
    </citation>
    <scope>NUCLEOTIDE SEQUENCE [LARGE SCALE GENOMIC DNA]</scope>
    <source>
        <strain evidence="6 7">MDJK11</strain>
    </source>
</reference>
<feature type="domain" description="DUF6531" evidence="3">
    <location>
        <begin position="444"/>
        <end position="515"/>
    </location>
</feature>
<organism evidence="6 7">
    <name type="scientific">Streptomyces albireticuli</name>
    <dbReference type="NCBI Taxonomy" id="1940"/>
    <lineage>
        <taxon>Bacteria</taxon>
        <taxon>Bacillati</taxon>
        <taxon>Actinomycetota</taxon>
        <taxon>Actinomycetes</taxon>
        <taxon>Kitasatosporales</taxon>
        <taxon>Streptomycetaceae</taxon>
        <taxon>Streptomyces</taxon>
    </lineage>
</organism>
<dbReference type="InterPro" id="IPR022385">
    <property type="entry name" value="Rhs_assc_core"/>
</dbReference>
<dbReference type="SUPFAM" id="SSF69304">
    <property type="entry name" value="Tricorn protease N-terminal domain"/>
    <property type="match status" value="1"/>
</dbReference>
<dbReference type="NCBIfam" id="TIGR01643">
    <property type="entry name" value="YD_repeat_2x"/>
    <property type="match status" value="14"/>
</dbReference>
<feature type="compositionally biased region" description="Low complexity" evidence="2">
    <location>
        <begin position="411"/>
        <end position="421"/>
    </location>
</feature>
<accession>A0A1Z2L1X1</accession>
<dbReference type="PANTHER" id="PTHR32305:SF15">
    <property type="entry name" value="PROTEIN RHSA-RELATED"/>
    <property type="match status" value="1"/>
</dbReference>
<protein>
    <submittedName>
        <fullName evidence="6">Type IV secretion protein Rhs</fullName>
    </submittedName>
</protein>
<feature type="domain" description="Teneurin-like YD-shell" evidence="5">
    <location>
        <begin position="1363"/>
        <end position="1441"/>
    </location>
</feature>
<sequence length="1621" mass="174955">MSSVWDPFKKAVDKVGDKGEHLWNAGKKKVGEGVDWATDQVGGGLEHIGFHGAADAVEDWGDRTGSALGAKIAEQQLGQTEEANELVHGSAKEIRASAGHLKDFHAAFDRVGKGMRALDASHWRGQSAETFRAKFEMHPTQWLHAADACEKAYKALDSYADTVTWAQGQAKEAVAAYKEGKAATKKASDAHKALVEAYNDAADTYNAKLAAGKDPGARPARPGEFSDPGAAKVKEAREILARARSQRDSAAGKAREAVEGALAHAPRKAAFTDRLSQDFADFRTASVIEGNHFAGGVVKGAGGVVKFVRGVNPIDPYNLTHPAAYLDHLDTTIAGLAALGNHPERTPQVLLGDGWGKDPSEATGRLSLDLASALGTGGAGAGAGAGRRALATGAREGAEGLVGSGGRRTGTEAAESGAAARRQVESDPKAGGQRNSQKCTGPTDPVNLATGRMFLPQTDVALPGALPLVFQRQAESGYRAGRWFGPSWASTADERLEIDAEGVVLVRADGMLMAYPHPAPGVPTLPSEGPRWPLTSSGAGGYAVTDPLTGRTWHFTPYGAGPALLDQVSDRDGHRITFEYDPDGTPTAVAHDAGYRVRITTEAGRITALHLEGGGPGDTDAELIRYGYTDGDLTDVVNSSGLPLRFTYDERGRITSWTDRNDSRYVYAYDDEDRCVFESGDEGHMRCSLEYGERDPATGLRVTTLTDSLGATSRYTVNDALQVVAETDPAGATVLTRQDRWNRVLSRTDALGRTTEFRYDEDGRPLSVTRPDGRTASVSYDAGGRPGTLTAPDGSVHHQTFDADGRRTSVTDPAGSVTLFGYDAYGHPASVTNAVGDVTRVRCDRAGLPVEITDPLGGVTTYRRNAFGRVTAITDPLGATTRLWWSVEGKLVRRVAADGAEETWTYDGEGNCVAHTDATGGVTRSEYTHFDRLSARTGPDGARYEFAHDTRLRLLGVTNPQGLTWSYTYDGAGRLTAETDFDGRTLAYAHDAAGQLVSRTDDLEQVIAYEHDALGRVVRKDAAGAVTTYAHDAAGRLVEAVGPDATLVFGRDRLGRVKSETCDGRTLTHAYDRLGRRTRRVTPTGAVSAWTYDAAGRRASATASGHTFTMEHDPAGREVARHFGEALTLTHAWDPAGRLTEQRLLKDDADRVQSRAYTYRPDGHLTSVDDHLAGARAFALDPVGRVTSVTGAGWSERYAYDAAGNQTEAAWPASHASQESLGSRSYTGTRITRAGKVRYEHDALGRIVVRRKPRLSRKPDTWRYEWDAEDRLRSVTTPDGTRWRYRYDPLGRRIAKQRLTESGTVAEEVTFTWDSATLAEQTTTTADCPAPVTLTWDHDGLRPIAQTERISAADAPQKEIDSRFFAIVTDLVGAPSELVTEQGEIAWRSRSTLWGTTTWPTDSPAYTPLRFPGQYFDPETGLHYNFHRHYDPETGRYASPDPLGLSPAPNPATYVHNPHTWADPLGLAPCKTGFIGRLRNMFGRQDNSASAPEAAYNRQPPMLEPARPGIGEVAELYGPFHRLGSPTQTSEVTQQVIDSGQLWGRESRWGGNPMPQAHRGPLPDGAPSGSFEFYTSVAPKPERNTPPGYAAWELGREPGVIGFQHNGEEFGAIPAYVTEVR</sequence>
<dbReference type="InterPro" id="IPR031325">
    <property type="entry name" value="RHS_repeat"/>
</dbReference>
<evidence type="ECO:0000259" key="5">
    <source>
        <dbReference type="Pfam" id="PF25023"/>
    </source>
</evidence>
<name>A0A1Z2L1X1_9ACTN</name>
<dbReference type="PANTHER" id="PTHR32305">
    <property type="match status" value="1"/>
</dbReference>
<feature type="domain" description="Putative T7SS secretion signal" evidence="4">
    <location>
        <begin position="20"/>
        <end position="268"/>
    </location>
</feature>
<dbReference type="NCBIfam" id="TIGR03696">
    <property type="entry name" value="Rhs_assc_core"/>
    <property type="match status" value="1"/>
</dbReference>
<evidence type="ECO:0000256" key="2">
    <source>
        <dbReference type="SAM" id="MobiDB-lite"/>
    </source>
</evidence>
<proteinExistence type="predicted"/>